<evidence type="ECO:0008006" key="13">
    <source>
        <dbReference type="Google" id="ProtNLM"/>
    </source>
</evidence>
<evidence type="ECO:0000256" key="5">
    <source>
        <dbReference type="PROSITE-ProRule" id="PRU00552"/>
    </source>
</evidence>
<dbReference type="Pfam" id="PF00270">
    <property type="entry name" value="DEAD"/>
    <property type="match status" value="1"/>
</dbReference>
<feature type="domain" description="Helicase ATP-binding" evidence="8">
    <location>
        <begin position="137"/>
        <end position="369"/>
    </location>
</feature>
<dbReference type="InterPro" id="IPR014014">
    <property type="entry name" value="RNA_helicase_DEAD_Q_motif"/>
</dbReference>
<keyword evidence="3 6" id="KW-0347">Helicase</keyword>
<dbReference type="InterPro" id="IPR014001">
    <property type="entry name" value="Helicase_ATP-bd"/>
</dbReference>
<gene>
    <name evidence="11" type="ORF">ACHAXA_000859</name>
</gene>
<dbReference type="Gene3D" id="3.40.50.300">
    <property type="entry name" value="P-loop containing nucleotide triphosphate hydrolases"/>
    <property type="match status" value="2"/>
</dbReference>
<dbReference type="SMART" id="SM00487">
    <property type="entry name" value="DEXDc"/>
    <property type="match status" value="1"/>
</dbReference>
<reference evidence="11 12" key="1">
    <citation type="submission" date="2024-10" db="EMBL/GenBank/DDBJ databases">
        <title>Updated reference genomes for cyclostephanoid diatoms.</title>
        <authorList>
            <person name="Roberts W.R."/>
            <person name="Alverson A.J."/>
        </authorList>
    </citation>
    <scope>NUCLEOTIDE SEQUENCE [LARGE SCALE GENOMIC DNA]</scope>
    <source>
        <strain evidence="11 12">AJA228-03</strain>
    </source>
</reference>
<feature type="region of interest" description="Disordered" evidence="7">
    <location>
        <begin position="379"/>
        <end position="452"/>
    </location>
</feature>
<dbReference type="InterPro" id="IPR027417">
    <property type="entry name" value="P-loop_NTPase"/>
</dbReference>
<evidence type="ECO:0000256" key="7">
    <source>
        <dbReference type="SAM" id="MobiDB-lite"/>
    </source>
</evidence>
<feature type="compositionally biased region" description="Low complexity" evidence="7">
    <location>
        <begin position="711"/>
        <end position="721"/>
    </location>
</feature>
<evidence type="ECO:0000256" key="4">
    <source>
        <dbReference type="ARBA" id="ARBA00022840"/>
    </source>
</evidence>
<feature type="compositionally biased region" description="Basic residues" evidence="7">
    <location>
        <begin position="401"/>
        <end position="413"/>
    </location>
</feature>
<evidence type="ECO:0000313" key="12">
    <source>
        <dbReference type="Proteomes" id="UP001530377"/>
    </source>
</evidence>
<dbReference type="GO" id="GO:0005524">
    <property type="term" value="F:ATP binding"/>
    <property type="evidence" value="ECO:0007669"/>
    <property type="project" value="UniProtKB-KW"/>
</dbReference>
<feature type="domain" description="Helicase C-terminal" evidence="9">
    <location>
        <begin position="504"/>
        <end position="660"/>
    </location>
</feature>
<dbReference type="InterPro" id="IPR011545">
    <property type="entry name" value="DEAD/DEAH_box_helicase_dom"/>
</dbReference>
<evidence type="ECO:0000259" key="9">
    <source>
        <dbReference type="PROSITE" id="PS51194"/>
    </source>
</evidence>
<sequence>MSSLFRKNAKAGGGGGVMTTRKKRTRPPGDIDVEKKVDDDVYDDDDEGSPPPPSQLRRSDAGGGGREFSSSSYTSSLTTFADLGLMSPLVSTCRKLGFVSPTPVQRAVIPRILRMPSSHLGAGGVGVGGGKEEGGRGGVGVGGGHLLVLSATGSGKTAAFALPLLQILSSDPYGIFGLILTPTRELAKQITQQVLAIGRGSGMRVTCALIVGGEDVTRQNLELDRRPNFVVATPGRLAELCRAGSACDDGFIGGGGMTGGVTSSSSSSSSSSYDYYGPNLTKVKFVVLDEADRLLCARSGFERDVAEILLRSTTTTAAAASSATDIGDGGGGVPRRTRREGCRTLLFSATMTRSLASLEGMAGGGVGRLPLEKVVIREDGTWDDGSGDGEMSRGTKEREKGAKKKKKKKKGTLAKKDESDNGDDGNSDDSNSDDDSYDDVNDGGGSTPNIPAGLRQEYVFMPDRVREAYLMCVIRTLMTNGGRGNRGGGNVAGSSSGWNDAAGNVDDHDDHDDDDGNGRPRRHPLARSAIVFAPTCERCAHISGILTELGVHNVALHSLLSQNRRLASLGMFQSQRVRVLVATDVASRGLDVPEVDLVINVELPRRAVDYVHRVGRTARAGRRGRAVSLVGESDVDLVHEAEKISGRSLEKCVEITDEMAVRLLGPVAKASRLTRMKLMDIGFDELVAKHRERKRKDRRRREKAESRARKAAALASERSRK</sequence>
<keyword evidence="12" id="KW-1185">Reference proteome</keyword>
<feature type="compositionally biased region" description="Basic residues" evidence="7">
    <location>
        <begin position="692"/>
        <end position="701"/>
    </location>
</feature>
<dbReference type="Pfam" id="PF00271">
    <property type="entry name" value="Helicase_C"/>
    <property type="match status" value="1"/>
</dbReference>
<dbReference type="AlphaFoldDB" id="A0ABD3SR94"/>
<dbReference type="InterPro" id="IPR050079">
    <property type="entry name" value="DEAD_box_RNA_helicase"/>
</dbReference>
<feature type="compositionally biased region" description="Gly residues" evidence="7">
    <location>
        <begin position="481"/>
        <end position="491"/>
    </location>
</feature>
<dbReference type="PANTHER" id="PTHR47959">
    <property type="entry name" value="ATP-DEPENDENT RNA HELICASE RHLE-RELATED"/>
    <property type="match status" value="1"/>
</dbReference>
<dbReference type="PROSITE" id="PS51195">
    <property type="entry name" value="Q_MOTIF"/>
    <property type="match status" value="1"/>
</dbReference>
<feature type="compositionally biased region" description="Basic and acidic residues" evidence="7">
    <location>
        <begin position="390"/>
        <end position="400"/>
    </location>
</feature>
<accession>A0ABD3SR94</accession>
<dbReference type="Proteomes" id="UP001530377">
    <property type="component" value="Unassembled WGS sequence"/>
</dbReference>
<dbReference type="PANTHER" id="PTHR47959:SF24">
    <property type="entry name" value="ATP-DEPENDENT RNA HELICASE"/>
    <property type="match status" value="1"/>
</dbReference>
<feature type="compositionally biased region" description="Basic and acidic residues" evidence="7">
    <location>
        <begin position="27"/>
        <end position="39"/>
    </location>
</feature>
<keyword evidence="1 6" id="KW-0547">Nucleotide-binding</keyword>
<dbReference type="SUPFAM" id="SSF52540">
    <property type="entry name" value="P-loop containing nucleoside triphosphate hydrolases"/>
    <property type="match status" value="1"/>
</dbReference>
<evidence type="ECO:0000259" key="10">
    <source>
        <dbReference type="PROSITE" id="PS51195"/>
    </source>
</evidence>
<dbReference type="PROSITE" id="PS51194">
    <property type="entry name" value="HELICASE_CTER"/>
    <property type="match status" value="1"/>
</dbReference>
<dbReference type="InterPro" id="IPR001650">
    <property type="entry name" value="Helicase_C-like"/>
</dbReference>
<comment type="similarity">
    <text evidence="6">Belongs to the DEAD box helicase family.</text>
</comment>
<comment type="caution">
    <text evidence="11">The sequence shown here is derived from an EMBL/GenBank/DDBJ whole genome shotgun (WGS) entry which is preliminary data.</text>
</comment>
<dbReference type="GO" id="GO:0016787">
    <property type="term" value="F:hydrolase activity"/>
    <property type="evidence" value="ECO:0007669"/>
    <property type="project" value="UniProtKB-KW"/>
</dbReference>
<feature type="short sequence motif" description="Q motif" evidence="5">
    <location>
        <begin position="78"/>
        <end position="106"/>
    </location>
</feature>
<keyword evidence="2 6" id="KW-0378">Hydrolase</keyword>
<proteinExistence type="inferred from homology"/>
<feature type="region of interest" description="Disordered" evidence="7">
    <location>
        <begin position="481"/>
        <end position="522"/>
    </location>
</feature>
<evidence type="ECO:0000259" key="8">
    <source>
        <dbReference type="PROSITE" id="PS51192"/>
    </source>
</evidence>
<evidence type="ECO:0000256" key="3">
    <source>
        <dbReference type="ARBA" id="ARBA00022806"/>
    </source>
</evidence>
<keyword evidence="4 6" id="KW-0067">ATP-binding</keyword>
<evidence type="ECO:0000256" key="2">
    <source>
        <dbReference type="ARBA" id="ARBA00022801"/>
    </source>
</evidence>
<dbReference type="GO" id="GO:0004386">
    <property type="term" value="F:helicase activity"/>
    <property type="evidence" value="ECO:0007669"/>
    <property type="project" value="UniProtKB-KW"/>
</dbReference>
<feature type="region of interest" description="Disordered" evidence="7">
    <location>
        <begin position="1"/>
        <end position="70"/>
    </location>
</feature>
<dbReference type="EMBL" id="JALLPB020000012">
    <property type="protein sequence ID" value="KAL3826891.1"/>
    <property type="molecule type" value="Genomic_DNA"/>
</dbReference>
<dbReference type="InterPro" id="IPR000629">
    <property type="entry name" value="RNA-helicase_DEAD-box_CS"/>
</dbReference>
<dbReference type="PROSITE" id="PS00039">
    <property type="entry name" value="DEAD_ATP_HELICASE"/>
    <property type="match status" value="1"/>
</dbReference>
<feature type="region of interest" description="Disordered" evidence="7">
    <location>
        <begin position="692"/>
        <end position="721"/>
    </location>
</feature>
<organism evidence="11 12">
    <name type="scientific">Cyclostephanos tholiformis</name>
    <dbReference type="NCBI Taxonomy" id="382380"/>
    <lineage>
        <taxon>Eukaryota</taxon>
        <taxon>Sar</taxon>
        <taxon>Stramenopiles</taxon>
        <taxon>Ochrophyta</taxon>
        <taxon>Bacillariophyta</taxon>
        <taxon>Coscinodiscophyceae</taxon>
        <taxon>Thalassiosirophycidae</taxon>
        <taxon>Stephanodiscales</taxon>
        <taxon>Stephanodiscaceae</taxon>
        <taxon>Cyclostephanos</taxon>
    </lineage>
</organism>
<feature type="region of interest" description="Disordered" evidence="7">
    <location>
        <begin position="319"/>
        <end position="339"/>
    </location>
</feature>
<dbReference type="PROSITE" id="PS51192">
    <property type="entry name" value="HELICASE_ATP_BIND_1"/>
    <property type="match status" value="1"/>
</dbReference>
<dbReference type="SMART" id="SM00490">
    <property type="entry name" value="HELICc"/>
    <property type="match status" value="1"/>
</dbReference>
<evidence type="ECO:0000256" key="6">
    <source>
        <dbReference type="RuleBase" id="RU000492"/>
    </source>
</evidence>
<name>A0ABD3SR94_9STRA</name>
<evidence type="ECO:0000313" key="11">
    <source>
        <dbReference type="EMBL" id="KAL3826891.1"/>
    </source>
</evidence>
<evidence type="ECO:0000256" key="1">
    <source>
        <dbReference type="ARBA" id="ARBA00022741"/>
    </source>
</evidence>
<feature type="domain" description="DEAD-box RNA helicase Q" evidence="10">
    <location>
        <begin position="78"/>
        <end position="106"/>
    </location>
</feature>
<feature type="compositionally biased region" description="Acidic residues" evidence="7">
    <location>
        <begin position="420"/>
        <end position="441"/>
    </location>
</feature>
<dbReference type="CDD" id="cd18787">
    <property type="entry name" value="SF2_C_DEAD"/>
    <property type="match status" value="1"/>
</dbReference>
<protein>
    <recommendedName>
        <fullName evidence="13">RNA helicase</fullName>
    </recommendedName>
</protein>